<evidence type="ECO:0000313" key="1">
    <source>
        <dbReference type="Proteomes" id="UP000887565"/>
    </source>
</evidence>
<reference evidence="2" key="1">
    <citation type="submission" date="2022-11" db="UniProtKB">
        <authorList>
            <consortium name="WormBaseParasite"/>
        </authorList>
    </citation>
    <scope>IDENTIFICATION</scope>
</reference>
<dbReference type="WBParaSite" id="nRc.2.0.1.t21670-RA">
    <property type="protein sequence ID" value="nRc.2.0.1.t21670-RA"/>
    <property type="gene ID" value="nRc.2.0.1.g21670"/>
</dbReference>
<name>A0A915J6A7_ROMCU</name>
<accession>A0A915J6A7</accession>
<keyword evidence="1" id="KW-1185">Reference proteome</keyword>
<evidence type="ECO:0000313" key="2">
    <source>
        <dbReference type="WBParaSite" id="nRc.2.0.1.t21670-RA"/>
    </source>
</evidence>
<dbReference type="Proteomes" id="UP000887565">
    <property type="component" value="Unplaced"/>
</dbReference>
<dbReference type="AlphaFoldDB" id="A0A915J6A7"/>
<proteinExistence type="predicted"/>
<sequence length="90" mass="9998">MLTKISSSFEYLLVIFIFTSRFAFRLQIDTNEEAAESTKLNVDNAAAAAVPIADQVLIYGNFKLKGSLLPTLPQSRPADPLLLINFDSYQ</sequence>
<organism evidence="1 2">
    <name type="scientific">Romanomermis culicivorax</name>
    <name type="common">Nematode worm</name>
    <dbReference type="NCBI Taxonomy" id="13658"/>
    <lineage>
        <taxon>Eukaryota</taxon>
        <taxon>Metazoa</taxon>
        <taxon>Ecdysozoa</taxon>
        <taxon>Nematoda</taxon>
        <taxon>Enoplea</taxon>
        <taxon>Dorylaimia</taxon>
        <taxon>Mermithida</taxon>
        <taxon>Mermithoidea</taxon>
        <taxon>Mermithidae</taxon>
        <taxon>Romanomermis</taxon>
    </lineage>
</organism>
<protein>
    <submittedName>
        <fullName evidence="2">Uncharacterized protein</fullName>
    </submittedName>
</protein>